<evidence type="ECO:0000313" key="2">
    <source>
        <dbReference type="Proteomes" id="UP000318237"/>
    </source>
</evidence>
<accession>A0A4Y5ZUK3</accession>
<evidence type="ECO:0000313" key="1">
    <source>
        <dbReference type="EMBL" id="QDE47323.1"/>
    </source>
</evidence>
<organism evidence="1 2">
    <name type="scientific">Enterobacter hormaechei</name>
    <dbReference type="NCBI Taxonomy" id="158836"/>
    <lineage>
        <taxon>Bacteria</taxon>
        <taxon>Pseudomonadati</taxon>
        <taxon>Pseudomonadota</taxon>
        <taxon>Gammaproteobacteria</taxon>
        <taxon>Enterobacterales</taxon>
        <taxon>Enterobacteriaceae</taxon>
        <taxon>Enterobacter</taxon>
        <taxon>Enterobacter cloacae complex</taxon>
    </lineage>
</organism>
<proteinExistence type="predicted"/>
<dbReference type="AlphaFoldDB" id="A0A4Y5ZUK3"/>
<gene>
    <name evidence="1" type="ORF">EIN43_07460</name>
</gene>
<dbReference type="EMBL" id="CP041054">
    <property type="protein sequence ID" value="QDE47323.1"/>
    <property type="molecule type" value="Genomic_DNA"/>
</dbReference>
<dbReference type="Proteomes" id="UP000318237">
    <property type="component" value="Chromosome"/>
</dbReference>
<reference evidence="1 2" key="1">
    <citation type="submission" date="2019-06" db="EMBL/GenBank/DDBJ databases">
        <title>Whole genome sequencing of XDR Enterobacter.</title>
        <authorList>
            <person name="Gnana Soundari P."/>
            <person name="Vijayakumar R."/>
            <person name="Krishnan P."/>
        </authorList>
    </citation>
    <scope>NUCLEOTIDE SEQUENCE [LARGE SCALE GENOMIC DNA]</scope>
    <source>
        <strain evidence="1 2">C126</strain>
    </source>
</reference>
<name>A0A4Y5ZUK3_9ENTR</name>
<protein>
    <submittedName>
        <fullName evidence="1">Uncharacterized protein</fullName>
    </submittedName>
</protein>
<sequence length="71" mass="8256">MRPYICDETGIWTRDGLNWFASSGTEIEPPDSVTFHIWTAYSPFTTWVQIVKDWIKQKVIRVSAKPSLTRP</sequence>